<dbReference type="AlphaFoldDB" id="T1JWY0"/>
<name>T1JWY0_TETUR</name>
<dbReference type="EnsemblMetazoa" id="tetur02g09920.1">
    <property type="protein sequence ID" value="tetur02g09920.1"/>
    <property type="gene ID" value="tetur02g09920"/>
</dbReference>
<dbReference type="Proteomes" id="UP000015104">
    <property type="component" value="Unassembled WGS sequence"/>
</dbReference>
<sequence length="72" mass="8436">MDDDGCTLASLREVHSVLFNHCDNLLACGSLASTVYERTFFHKHLPLYHNQYSEFFCEHTVNFCFIHFVIHI</sequence>
<dbReference type="HOGENOM" id="CLU_2725436_0_0_1"/>
<dbReference type="EMBL" id="CAEY01000816">
    <property type="status" value="NOT_ANNOTATED_CDS"/>
    <property type="molecule type" value="Genomic_DNA"/>
</dbReference>
<reference evidence="2" key="1">
    <citation type="submission" date="2011-08" db="EMBL/GenBank/DDBJ databases">
        <authorList>
            <person name="Rombauts S."/>
        </authorList>
    </citation>
    <scope>NUCLEOTIDE SEQUENCE</scope>
    <source>
        <strain evidence="2">London</strain>
    </source>
</reference>
<proteinExistence type="predicted"/>
<evidence type="ECO:0000313" key="1">
    <source>
        <dbReference type="EnsemblMetazoa" id="tetur02g09920.1"/>
    </source>
</evidence>
<organism evidence="1 2">
    <name type="scientific">Tetranychus urticae</name>
    <name type="common">Two-spotted spider mite</name>
    <dbReference type="NCBI Taxonomy" id="32264"/>
    <lineage>
        <taxon>Eukaryota</taxon>
        <taxon>Metazoa</taxon>
        <taxon>Ecdysozoa</taxon>
        <taxon>Arthropoda</taxon>
        <taxon>Chelicerata</taxon>
        <taxon>Arachnida</taxon>
        <taxon>Acari</taxon>
        <taxon>Acariformes</taxon>
        <taxon>Trombidiformes</taxon>
        <taxon>Prostigmata</taxon>
        <taxon>Eleutherengona</taxon>
        <taxon>Raphignathae</taxon>
        <taxon>Tetranychoidea</taxon>
        <taxon>Tetranychidae</taxon>
        <taxon>Tetranychus</taxon>
    </lineage>
</organism>
<evidence type="ECO:0000313" key="2">
    <source>
        <dbReference type="Proteomes" id="UP000015104"/>
    </source>
</evidence>
<reference evidence="1" key="2">
    <citation type="submission" date="2015-06" db="UniProtKB">
        <authorList>
            <consortium name="EnsemblMetazoa"/>
        </authorList>
    </citation>
    <scope>IDENTIFICATION</scope>
</reference>
<keyword evidence="2" id="KW-1185">Reference proteome</keyword>
<accession>T1JWY0</accession>
<protein>
    <submittedName>
        <fullName evidence="1">Uncharacterized protein</fullName>
    </submittedName>
</protein>